<name>A0A1I1BEU8_9BACT</name>
<dbReference type="Pfam" id="PF16118">
    <property type="entry name" value="DUF4834"/>
    <property type="match status" value="1"/>
</dbReference>
<organism evidence="1 2">
    <name type="scientific">Algoriphagus aquimarinus</name>
    <dbReference type="NCBI Taxonomy" id="237018"/>
    <lineage>
        <taxon>Bacteria</taxon>
        <taxon>Pseudomonadati</taxon>
        <taxon>Bacteroidota</taxon>
        <taxon>Cytophagia</taxon>
        <taxon>Cytophagales</taxon>
        <taxon>Cyclobacteriaceae</taxon>
        <taxon>Algoriphagus</taxon>
    </lineage>
</organism>
<dbReference type="OrthoDB" id="840298at2"/>
<dbReference type="InterPro" id="IPR032272">
    <property type="entry name" value="DUF4834"/>
</dbReference>
<reference evidence="1 2" key="1">
    <citation type="submission" date="2016-10" db="EMBL/GenBank/DDBJ databases">
        <authorList>
            <person name="de Groot N.N."/>
        </authorList>
    </citation>
    <scope>NUCLEOTIDE SEQUENCE [LARGE SCALE GENOMIC DNA]</scope>
    <source>
        <strain evidence="1 2">DSM 23399</strain>
    </source>
</reference>
<evidence type="ECO:0000313" key="1">
    <source>
        <dbReference type="EMBL" id="SFB48146.1"/>
    </source>
</evidence>
<evidence type="ECO:0008006" key="3">
    <source>
        <dbReference type="Google" id="ProtNLM"/>
    </source>
</evidence>
<accession>A0A1I1BEU8</accession>
<keyword evidence="2" id="KW-1185">Reference proteome</keyword>
<dbReference type="AlphaFoldDB" id="A0A1I1BEU8"/>
<evidence type="ECO:0000313" key="2">
    <source>
        <dbReference type="Proteomes" id="UP000198790"/>
    </source>
</evidence>
<dbReference type="RefSeq" id="WP_092899059.1">
    <property type="nucleotide sequence ID" value="NZ_CAXBKE010000017.1"/>
</dbReference>
<dbReference type="EMBL" id="FOKK01000012">
    <property type="protein sequence ID" value="SFB48146.1"/>
    <property type="molecule type" value="Genomic_DNA"/>
</dbReference>
<sequence length="86" mass="10055">MWKFLVIVLGVGWLLGQLIRYFLRSKLAKFARHVSEVAKEAEREQKKSTQTSKDGIHVDVIPEKYAEKRQKDIKGGEYVDYEEVKD</sequence>
<proteinExistence type="predicted"/>
<protein>
    <recommendedName>
        <fullName evidence="3">DUF4834 family protein</fullName>
    </recommendedName>
</protein>
<dbReference type="Proteomes" id="UP000198790">
    <property type="component" value="Unassembled WGS sequence"/>
</dbReference>
<gene>
    <name evidence="1" type="ORF">SAMN04489723_112114</name>
</gene>